<keyword evidence="5 6" id="KW-0539">Nucleus</keyword>
<sequence length="320" mass="36897">MESESKLKLKISKMFRSSFGSCKPKNVVDLMENPVFISQNRHDFQKIDQQSLILSPKTRPFPSICKPSKSLSESAEAEKRQSFVLQRKIKGITGDHTTEGVVAGGRKCPPVSPCSPSSNSNLFYNFYHDFYDNRERKKKPKKKQPVKKNIKKKPSLIRLSSSSSNGGWFSSEEEDDDDYYKDVKDEDEENEDETERFFSSRSFSSSSSESQRRKKTHLRRKRAELRRRSRSGRDIIPESTTKKDVGLGIGESFAVVKRSSDPHTDFRTSMVEMIIEKQIFSAKDLEKLLQCFLSLNSSHHHRVIVQVFTEIWDALFSNYL</sequence>
<evidence type="ECO:0000256" key="4">
    <source>
        <dbReference type="ARBA" id="ARBA00023163"/>
    </source>
</evidence>
<dbReference type="InterPro" id="IPR038933">
    <property type="entry name" value="Ovate"/>
</dbReference>
<feature type="compositionally biased region" description="Acidic residues" evidence="7">
    <location>
        <begin position="171"/>
        <end position="194"/>
    </location>
</feature>
<evidence type="ECO:0000256" key="2">
    <source>
        <dbReference type="ARBA" id="ARBA00022491"/>
    </source>
</evidence>
<feature type="compositionally biased region" description="Low complexity" evidence="7">
    <location>
        <begin position="160"/>
        <end position="170"/>
    </location>
</feature>
<comment type="subcellular location">
    <subcellularLocation>
        <location evidence="1 6">Nucleus</location>
    </subcellularLocation>
</comment>
<dbReference type="GO" id="GO:0005634">
    <property type="term" value="C:nucleus"/>
    <property type="evidence" value="ECO:0007669"/>
    <property type="project" value="UniProtKB-SubCell"/>
</dbReference>
<dbReference type="PROSITE" id="PS51754">
    <property type="entry name" value="OVATE"/>
    <property type="match status" value="1"/>
</dbReference>
<evidence type="ECO:0000313" key="9">
    <source>
        <dbReference type="EMBL" id="RZC81034.1"/>
    </source>
</evidence>
<dbReference type="Gramene" id="RZC81034">
    <property type="protein sequence ID" value="RZC81034"/>
    <property type="gene ID" value="C5167_043603"/>
</dbReference>
<keyword evidence="2 6" id="KW-0678">Repressor</keyword>
<dbReference type="OMA" id="MRISRMF"/>
<feature type="compositionally biased region" description="Basic residues" evidence="7">
    <location>
        <begin position="212"/>
        <end position="230"/>
    </location>
</feature>
<dbReference type="AlphaFoldDB" id="A0A4Y7L664"/>
<evidence type="ECO:0000256" key="5">
    <source>
        <dbReference type="ARBA" id="ARBA00023242"/>
    </source>
</evidence>
<name>A0A4Y7L664_PAPSO</name>
<feature type="region of interest" description="Disordered" evidence="7">
    <location>
        <begin position="134"/>
        <end position="239"/>
    </location>
</feature>
<evidence type="ECO:0000256" key="3">
    <source>
        <dbReference type="ARBA" id="ARBA00023015"/>
    </source>
</evidence>
<feature type="compositionally biased region" description="Low complexity" evidence="7">
    <location>
        <begin position="197"/>
        <end position="209"/>
    </location>
</feature>
<evidence type="ECO:0000256" key="7">
    <source>
        <dbReference type="SAM" id="MobiDB-lite"/>
    </source>
</evidence>
<dbReference type="Pfam" id="PF04844">
    <property type="entry name" value="Ovate"/>
    <property type="match status" value="1"/>
</dbReference>
<proteinExistence type="predicted"/>
<feature type="compositionally biased region" description="Basic residues" evidence="7">
    <location>
        <begin position="136"/>
        <end position="155"/>
    </location>
</feature>
<evidence type="ECO:0000256" key="6">
    <source>
        <dbReference type="RuleBase" id="RU367028"/>
    </source>
</evidence>
<evidence type="ECO:0000256" key="1">
    <source>
        <dbReference type="ARBA" id="ARBA00004123"/>
    </source>
</evidence>
<keyword evidence="10" id="KW-1185">Reference proteome</keyword>
<dbReference type="InterPro" id="IPR006458">
    <property type="entry name" value="Ovate_C"/>
</dbReference>
<keyword evidence="4 6" id="KW-0804">Transcription</keyword>
<dbReference type="PANTHER" id="PTHR33057">
    <property type="entry name" value="TRANSCRIPTION REPRESSOR OFP7-RELATED"/>
    <property type="match status" value="1"/>
</dbReference>
<feature type="domain" description="OVATE" evidence="8">
    <location>
        <begin position="255"/>
        <end position="314"/>
    </location>
</feature>
<dbReference type="NCBIfam" id="TIGR01568">
    <property type="entry name" value="A_thal_3678"/>
    <property type="match status" value="1"/>
</dbReference>
<dbReference type="Proteomes" id="UP000316621">
    <property type="component" value="Chromosome 10"/>
</dbReference>
<dbReference type="PANTHER" id="PTHR33057:SF17">
    <property type="entry name" value="TRANSCRIPTION REPRESSOR OFP8"/>
    <property type="match status" value="1"/>
</dbReference>
<protein>
    <recommendedName>
        <fullName evidence="6">Transcription repressor</fullName>
    </recommendedName>
    <alternativeName>
        <fullName evidence="6">Ovate family protein</fullName>
    </alternativeName>
</protein>
<dbReference type="STRING" id="3469.A0A4Y7L664"/>
<organism evidence="9 10">
    <name type="scientific">Papaver somniferum</name>
    <name type="common">Opium poppy</name>
    <dbReference type="NCBI Taxonomy" id="3469"/>
    <lineage>
        <taxon>Eukaryota</taxon>
        <taxon>Viridiplantae</taxon>
        <taxon>Streptophyta</taxon>
        <taxon>Embryophyta</taxon>
        <taxon>Tracheophyta</taxon>
        <taxon>Spermatophyta</taxon>
        <taxon>Magnoliopsida</taxon>
        <taxon>Ranunculales</taxon>
        <taxon>Papaveraceae</taxon>
        <taxon>Papaveroideae</taxon>
        <taxon>Papaver</taxon>
    </lineage>
</organism>
<gene>
    <name evidence="9" type="ORF">C5167_043603</name>
</gene>
<dbReference type="OrthoDB" id="1928390at2759"/>
<evidence type="ECO:0000313" key="10">
    <source>
        <dbReference type="Proteomes" id="UP000316621"/>
    </source>
</evidence>
<reference evidence="9 10" key="1">
    <citation type="journal article" date="2018" name="Science">
        <title>The opium poppy genome and morphinan production.</title>
        <authorList>
            <person name="Guo L."/>
            <person name="Winzer T."/>
            <person name="Yang X."/>
            <person name="Li Y."/>
            <person name="Ning Z."/>
            <person name="He Z."/>
            <person name="Teodor R."/>
            <person name="Lu Y."/>
            <person name="Bowser T.A."/>
            <person name="Graham I.A."/>
            <person name="Ye K."/>
        </authorList>
    </citation>
    <scope>NUCLEOTIDE SEQUENCE [LARGE SCALE GENOMIC DNA]</scope>
    <source>
        <strain evidence="10">cv. HN1</strain>
        <tissue evidence="9">Leaves</tissue>
    </source>
</reference>
<dbReference type="EMBL" id="CM010724">
    <property type="protein sequence ID" value="RZC81034.1"/>
    <property type="molecule type" value="Genomic_DNA"/>
</dbReference>
<evidence type="ECO:0000259" key="8">
    <source>
        <dbReference type="PROSITE" id="PS51754"/>
    </source>
</evidence>
<keyword evidence="3 6" id="KW-0805">Transcription regulation</keyword>
<dbReference type="GO" id="GO:0045892">
    <property type="term" value="P:negative regulation of DNA-templated transcription"/>
    <property type="evidence" value="ECO:0007669"/>
    <property type="project" value="UniProtKB-UniRule"/>
</dbReference>
<accession>A0A4Y7L664</accession>
<comment type="function">
    <text evidence="6">Transcriptional repressor that regulates multiple aspects of plant growth and development.</text>
</comment>